<dbReference type="Proteomes" id="UP000826656">
    <property type="component" value="Unassembled WGS sequence"/>
</dbReference>
<feature type="region of interest" description="Disordered" evidence="1">
    <location>
        <begin position="74"/>
        <end position="97"/>
    </location>
</feature>
<sequence length="106" mass="11671">MSRPFPMSVIDAKFFSAPIRGFAHGAPLTRGHAREVSPQPHVEVDEDQAPSEFIVPFFQDAMLSMQGVLEIFSHDGTAGTPHGSQMRVGEQTPWQHQAPVIYDQVG</sequence>
<name>A0ABQ7WD17_SOLTU</name>
<dbReference type="EMBL" id="JAIVGD010000002">
    <property type="protein sequence ID" value="KAH0778642.1"/>
    <property type="molecule type" value="Genomic_DNA"/>
</dbReference>
<organism evidence="2 3">
    <name type="scientific">Solanum tuberosum</name>
    <name type="common">Potato</name>
    <dbReference type="NCBI Taxonomy" id="4113"/>
    <lineage>
        <taxon>Eukaryota</taxon>
        <taxon>Viridiplantae</taxon>
        <taxon>Streptophyta</taxon>
        <taxon>Embryophyta</taxon>
        <taxon>Tracheophyta</taxon>
        <taxon>Spermatophyta</taxon>
        <taxon>Magnoliopsida</taxon>
        <taxon>eudicotyledons</taxon>
        <taxon>Gunneridae</taxon>
        <taxon>Pentapetalae</taxon>
        <taxon>asterids</taxon>
        <taxon>lamiids</taxon>
        <taxon>Solanales</taxon>
        <taxon>Solanaceae</taxon>
        <taxon>Solanoideae</taxon>
        <taxon>Solaneae</taxon>
        <taxon>Solanum</taxon>
    </lineage>
</organism>
<reference evidence="2 3" key="1">
    <citation type="journal article" date="2021" name="bioRxiv">
        <title>Chromosome-scale and haplotype-resolved genome assembly of a tetraploid potato cultivar.</title>
        <authorList>
            <person name="Sun H."/>
            <person name="Jiao W.-B."/>
            <person name="Krause K."/>
            <person name="Campoy J.A."/>
            <person name="Goel M."/>
            <person name="Folz-Donahue K."/>
            <person name="Kukat C."/>
            <person name="Huettel B."/>
            <person name="Schneeberger K."/>
        </authorList>
    </citation>
    <scope>NUCLEOTIDE SEQUENCE [LARGE SCALE GENOMIC DNA]</scope>
    <source>
        <strain evidence="2">SolTubOtavaFocal</strain>
        <tissue evidence="2">Leaves</tissue>
    </source>
</reference>
<comment type="caution">
    <text evidence="2">The sequence shown here is derived from an EMBL/GenBank/DDBJ whole genome shotgun (WGS) entry which is preliminary data.</text>
</comment>
<evidence type="ECO:0000313" key="2">
    <source>
        <dbReference type="EMBL" id="KAH0778642.1"/>
    </source>
</evidence>
<accession>A0ABQ7WD17</accession>
<evidence type="ECO:0000256" key="1">
    <source>
        <dbReference type="SAM" id="MobiDB-lite"/>
    </source>
</evidence>
<keyword evidence="3" id="KW-1185">Reference proteome</keyword>
<gene>
    <name evidence="2" type="ORF">KY290_005069</name>
</gene>
<evidence type="ECO:0000313" key="3">
    <source>
        <dbReference type="Proteomes" id="UP000826656"/>
    </source>
</evidence>
<protein>
    <submittedName>
        <fullName evidence="2">Uncharacterized protein</fullName>
    </submittedName>
</protein>
<proteinExistence type="predicted"/>